<dbReference type="SUPFAM" id="SSF48452">
    <property type="entry name" value="TPR-like"/>
    <property type="match status" value="2"/>
</dbReference>
<keyword evidence="2" id="KW-0963">Cytoplasm</keyword>
<dbReference type="InterPro" id="IPR019734">
    <property type="entry name" value="TPR_rpt"/>
</dbReference>
<comment type="similarity">
    <text evidence="5">Belongs to the Rap family.</text>
</comment>
<organism evidence="8 9">
    <name type="scientific">Virgibacillus xinjiangensis</name>
    <dbReference type="NCBI Taxonomy" id="393090"/>
    <lineage>
        <taxon>Bacteria</taxon>
        <taxon>Bacillati</taxon>
        <taxon>Bacillota</taxon>
        <taxon>Bacilli</taxon>
        <taxon>Bacillales</taxon>
        <taxon>Bacillaceae</taxon>
        <taxon>Virgibacillus</taxon>
    </lineage>
</organism>
<evidence type="ECO:0000256" key="5">
    <source>
        <dbReference type="ARBA" id="ARBA00038253"/>
    </source>
</evidence>
<dbReference type="Pfam" id="PF13424">
    <property type="entry name" value="TPR_12"/>
    <property type="match status" value="2"/>
</dbReference>
<keyword evidence="3" id="KW-0677">Repeat</keyword>
<dbReference type="PANTHER" id="PTHR46630">
    <property type="entry name" value="TETRATRICOPEPTIDE REPEAT PROTEIN 29"/>
    <property type="match status" value="1"/>
</dbReference>
<dbReference type="InterPro" id="IPR051476">
    <property type="entry name" value="Bac_ResReg_Asp_Phosphatase"/>
</dbReference>
<dbReference type="SMART" id="SM00028">
    <property type="entry name" value="TPR"/>
    <property type="match status" value="6"/>
</dbReference>
<keyword evidence="7" id="KW-0175">Coiled coil</keyword>
<evidence type="ECO:0000256" key="2">
    <source>
        <dbReference type="ARBA" id="ARBA00022490"/>
    </source>
</evidence>
<comment type="subcellular location">
    <subcellularLocation>
        <location evidence="1">Cytoplasm</location>
    </subcellularLocation>
</comment>
<dbReference type="RefSeq" id="WP_390272007.1">
    <property type="nucleotide sequence ID" value="NZ_JBHRSA010000041.1"/>
</dbReference>
<dbReference type="PROSITE" id="PS50005">
    <property type="entry name" value="TPR"/>
    <property type="match status" value="1"/>
</dbReference>
<proteinExistence type="inferred from homology"/>
<feature type="coiled-coil region" evidence="7">
    <location>
        <begin position="97"/>
        <end position="124"/>
    </location>
</feature>
<dbReference type="Gene3D" id="1.25.40.10">
    <property type="entry name" value="Tetratricopeptide repeat domain"/>
    <property type="match status" value="4"/>
</dbReference>
<feature type="repeat" description="TPR" evidence="6">
    <location>
        <begin position="298"/>
        <end position="331"/>
    </location>
</feature>
<accession>A0ABV7CW68</accession>
<name>A0ABV7CW68_9BACI</name>
<evidence type="ECO:0000313" key="9">
    <source>
        <dbReference type="Proteomes" id="UP001595279"/>
    </source>
</evidence>
<evidence type="ECO:0000256" key="7">
    <source>
        <dbReference type="SAM" id="Coils"/>
    </source>
</evidence>
<comment type="caution">
    <text evidence="8">The sequence shown here is derived from an EMBL/GenBank/DDBJ whole genome shotgun (WGS) entry which is preliminary data.</text>
</comment>
<keyword evidence="9" id="KW-1185">Reference proteome</keyword>
<sequence length="495" mass="57490">MLKVNKLLSLREELKANVMKKEYDQAANQAEEMENLLAAGTEAAEEELFLSFSALAKLYSRTRNYDKAADFSRQALRLAKSLGEDQMEAVIDAHLEYAALEREYQQFAEARRQLANLLQLLEKRKFNDDFAHGMIYSSLGKVSLDEENLDGASRQLKQALDFFGKAVPMTHPASAQTADMLSDVYIQMENHQKALELNKEILKEHQQAENRQAEGRTLLKIGEIYFYIDLKQAHKTIRQAMKLLTDIHGDKHLDIAQGNLMLGELDENMGKYPRSLKYYQRALESLETFYTKDHFMIAYAYSKVGTLSIKAGEMLKAKEHLEKGLELTEKFPKLRLQFLHALGEIYSNEKRYEDADRMYREFLDILDKDGRKKSQGYADTLQVIAFNELDQEKWEDAVRHYEEALEIYEQLKPIPPQEAGLTCMRLGHSYENKPGPSPEKAETYYERGYKLLEKTKNRDILQEAVTGLIEFYSRHPNEKKRKKYEDKFVKLQKTE</sequence>
<keyword evidence="4 6" id="KW-0802">TPR repeat</keyword>
<evidence type="ECO:0000256" key="6">
    <source>
        <dbReference type="PROSITE-ProRule" id="PRU00339"/>
    </source>
</evidence>
<evidence type="ECO:0000256" key="1">
    <source>
        <dbReference type="ARBA" id="ARBA00004496"/>
    </source>
</evidence>
<feature type="coiled-coil region" evidence="7">
    <location>
        <begin position="16"/>
        <end position="43"/>
    </location>
</feature>
<protein>
    <submittedName>
        <fullName evidence="8">Tetratricopeptide repeat protein</fullName>
    </submittedName>
</protein>
<dbReference type="InterPro" id="IPR011990">
    <property type="entry name" value="TPR-like_helical_dom_sf"/>
</dbReference>
<reference evidence="9" key="1">
    <citation type="journal article" date="2019" name="Int. J. Syst. Evol. Microbiol.">
        <title>The Global Catalogue of Microorganisms (GCM) 10K type strain sequencing project: providing services to taxonomists for standard genome sequencing and annotation.</title>
        <authorList>
            <consortium name="The Broad Institute Genomics Platform"/>
            <consortium name="The Broad Institute Genome Sequencing Center for Infectious Disease"/>
            <person name="Wu L."/>
            <person name="Ma J."/>
        </authorList>
    </citation>
    <scope>NUCLEOTIDE SEQUENCE [LARGE SCALE GENOMIC DNA]</scope>
    <source>
        <strain evidence="9">KCTC 13128</strain>
    </source>
</reference>
<gene>
    <name evidence="8" type="ORF">ACFOGI_10165</name>
</gene>
<dbReference type="Pfam" id="PF13176">
    <property type="entry name" value="TPR_7"/>
    <property type="match status" value="1"/>
</dbReference>
<dbReference type="PANTHER" id="PTHR46630:SF1">
    <property type="entry name" value="TETRATRICOPEPTIDE REPEAT PROTEIN 29"/>
    <property type="match status" value="1"/>
</dbReference>
<dbReference type="Proteomes" id="UP001595279">
    <property type="component" value="Unassembled WGS sequence"/>
</dbReference>
<evidence type="ECO:0000313" key="8">
    <source>
        <dbReference type="EMBL" id="MFC3040610.1"/>
    </source>
</evidence>
<evidence type="ECO:0000256" key="3">
    <source>
        <dbReference type="ARBA" id="ARBA00022737"/>
    </source>
</evidence>
<evidence type="ECO:0000256" key="4">
    <source>
        <dbReference type="ARBA" id="ARBA00022803"/>
    </source>
</evidence>
<dbReference type="EMBL" id="JBHRSA010000041">
    <property type="protein sequence ID" value="MFC3040610.1"/>
    <property type="molecule type" value="Genomic_DNA"/>
</dbReference>